<gene>
    <name evidence="2" type="ORF">METZ01_LOCUS471487</name>
</gene>
<feature type="non-terminal residue" evidence="2">
    <location>
        <position position="1"/>
    </location>
</feature>
<feature type="compositionally biased region" description="Basic and acidic residues" evidence="1">
    <location>
        <begin position="140"/>
        <end position="155"/>
    </location>
</feature>
<reference evidence="2" key="1">
    <citation type="submission" date="2018-05" db="EMBL/GenBank/DDBJ databases">
        <authorList>
            <person name="Lanie J.A."/>
            <person name="Ng W.-L."/>
            <person name="Kazmierczak K.M."/>
            <person name="Andrzejewski T.M."/>
            <person name="Davidsen T.M."/>
            <person name="Wayne K.J."/>
            <person name="Tettelin H."/>
            <person name="Glass J.I."/>
            <person name="Rusch D."/>
            <person name="Podicherti R."/>
            <person name="Tsui H.-C.T."/>
            <person name="Winkler M.E."/>
        </authorList>
    </citation>
    <scope>NUCLEOTIDE SEQUENCE</scope>
</reference>
<proteinExistence type="predicted"/>
<feature type="compositionally biased region" description="Basic and acidic residues" evidence="1">
    <location>
        <begin position="26"/>
        <end position="36"/>
    </location>
</feature>
<organism evidence="2">
    <name type="scientific">marine metagenome</name>
    <dbReference type="NCBI Taxonomy" id="408172"/>
    <lineage>
        <taxon>unclassified sequences</taxon>
        <taxon>metagenomes</taxon>
        <taxon>ecological metagenomes</taxon>
    </lineage>
</organism>
<feature type="region of interest" description="Disordered" evidence="1">
    <location>
        <begin position="113"/>
        <end position="162"/>
    </location>
</feature>
<evidence type="ECO:0000256" key="1">
    <source>
        <dbReference type="SAM" id="MobiDB-lite"/>
    </source>
</evidence>
<feature type="region of interest" description="Disordered" evidence="1">
    <location>
        <begin position="21"/>
        <end position="43"/>
    </location>
</feature>
<name>A0A383BFN6_9ZZZZ</name>
<protein>
    <recommendedName>
        <fullName evidence="3">Periplasmic heavy metal sensor</fullName>
    </recommendedName>
</protein>
<dbReference type="AlphaFoldDB" id="A0A383BFN6"/>
<evidence type="ECO:0008006" key="3">
    <source>
        <dbReference type="Google" id="ProtNLM"/>
    </source>
</evidence>
<evidence type="ECO:0000313" key="2">
    <source>
        <dbReference type="EMBL" id="SVE18633.1"/>
    </source>
</evidence>
<sequence length="162" mass="17964">VVIFAAGVVTGGFVVDFGAPKPPRAFPRERGPRNAEHPPGSRMEGQLNWLMKRIQRDLKLTDKQAATVESAFKASREEMNLAFKELRPRMHASTEKLKEKLRGDLTEEQLAKFEKYLGPSASRDHRGSGGRPGSGFRKGKNGDNRPRRPGTRSEHPLGPPSP</sequence>
<dbReference type="EMBL" id="UINC01199960">
    <property type="protein sequence ID" value="SVE18633.1"/>
    <property type="molecule type" value="Genomic_DNA"/>
</dbReference>
<accession>A0A383BFN6</accession>